<protein>
    <submittedName>
        <fullName evidence="1">GNAT family N-acetyltransferase</fullName>
    </submittedName>
</protein>
<name>A0A3E3E735_9FIRM</name>
<keyword evidence="1" id="KW-0808">Transferase</keyword>
<dbReference type="EMBL" id="QUSK01000009">
    <property type="protein sequence ID" value="RGD76806.1"/>
    <property type="molecule type" value="Genomic_DNA"/>
</dbReference>
<dbReference type="InterPro" id="IPR016181">
    <property type="entry name" value="Acyl_CoA_acyltransferase"/>
</dbReference>
<dbReference type="STRING" id="1123313.GCA_000420345_01688"/>
<dbReference type="CDD" id="cd04301">
    <property type="entry name" value="NAT_SF"/>
    <property type="match status" value="1"/>
</dbReference>
<dbReference type="SUPFAM" id="SSF55729">
    <property type="entry name" value="Acyl-CoA N-acyltransferases (Nat)"/>
    <property type="match status" value="1"/>
</dbReference>
<proteinExistence type="predicted"/>
<dbReference type="Proteomes" id="UP000260721">
    <property type="component" value="Unassembled WGS sequence"/>
</dbReference>
<gene>
    <name evidence="1" type="ORF">DXC78_05050</name>
</gene>
<dbReference type="GO" id="GO:0016740">
    <property type="term" value="F:transferase activity"/>
    <property type="evidence" value="ECO:0007669"/>
    <property type="project" value="UniProtKB-KW"/>
</dbReference>
<organism evidence="1 2">
    <name type="scientific">Faecalicoccus pleomorphus</name>
    <dbReference type="NCBI Taxonomy" id="1323"/>
    <lineage>
        <taxon>Bacteria</taxon>
        <taxon>Bacillati</taxon>
        <taxon>Bacillota</taxon>
        <taxon>Erysipelotrichia</taxon>
        <taxon>Erysipelotrichales</taxon>
        <taxon>Erysipelotrichaceae</taxon>
        <taxon>Faecalicoccus</taxon>
    </lineage>
</organism>
<accession>A0A3E3E735</accession>
<comment type="caution">
    <text evidence="1">The sequence shown here is derived from an EMBL/GenBank/DDBJ whole genome shotgun (WGS) entry which is preliminary data.</text>
</comment>
<sequence>MIHMILNHSHGKDKEIRRLLSKSMLNMDPVTISTWMKYKYDPNGMFCILEDQKIVACLQTKERTLHYEGKKCKALILSLACTLPDYRQRHYFSQLMEAAMNYANCNHMLTLCYTNFAKILEAKSFQNVSKTKYYWLEMENWLQGDLKNVRTYRPEMNLFSIYTEFMKHFDGSILLNKNEFDEQIHYYINCNHRIVTMYDGDTLCGFAIYKVIQDHIEIEILMYMDSASIFDLLAYLSTRCKSVSFIVSQAERFEKLFPMEIPRNQGTVLARLSNYKLFSIWSGKNVHHAKEAFAALEKPMWNHMID</sequence>
<evidence type="ECO:0000313" key="1">
    <source>
        <dbReference type="EMBL" id="RGD76806.1"/>
    </source>
</evidence>
<dbReference type="Gene3D" id="3.40.630.30">
    <property type="match status" value="2"/>
</dbReference>
<reference evidence="1 2" key="1">
    <citation type="submission" date="2018-08" db="EMBL/GenBank/DDBJ databases">
        <title>A genome reference for cultivated species of the human gut microbiota.</title>
        <authorList>
            <person name="Zou Y."/>
            <person name="Xue W."/>
            <person name="Luo G."/>
        </authorList>
    </citation>
    <scope>NUCLEOTIDE SEQUENCE [LARGE SCALE GENOMIC DNA]</scope>
    <source>
        <strain evidence="1 2">TF08-11</strain>
    </source>
</reference>
<dbReference type="AlphaFoldDB" id="A0A3E3E735"/>
<dbReference type="Pfam" id="PF13527">
    <property type="entry name" value="Acetyltransf_9"/>
    <property type="match status" value="1"/>
</dbReference>
<evidence type="ECO:0000313" key="2">
    <source>
        <dbReference type="Proteomes" id="UP000260721"/>
    </source>
</evidence>